<gene>
    <name evidence="2" type="ORF">SAMN02746065_1438</name>
</gene>
<dbReference type="Gene3D" id="3.40.50.300">
    <property type="entry name" value="P-loop containing nucleotide triphosphate hydrolases"/>
    <property type="match status" value="1"/>
</dbReference>
<protein>
    <submittedName>
        <fullName evidence="2">GTPase, G3E family</fullName>
    </submittedName>
</protein>
<dbReference type="InterPro" id="IPR051316">
    <property type="entry name" value="Zinc-reg_GTPase_activator"/>
</dbReference>
<reference evidence="2 3" key="1">
    <citation type="submission" date="2017-04" db="EMBL/GenBank/DDBJ databases">
        <authorList>
            <person name="Afonso C.L."/>
            <person name="Miller P.J."/>
            <person name="Scott M.A."/>
            <person name="Spackman E."/>
            <person name="Goraichik I."/>
            <person name="Dimitrov K.M."/>
            <person name="Suarez D.L."/>
            <person name="Swayne D.E."/>
        </authorList>
    </citation>
    <scope>NUCLEOTIDE SEQUENCE [LARGE SCALE GENOMIC DNA]</scope>
    <source>
        <strain evidence="2 3">DSM 3385</strain>
    </source>
</reference>
<keyword evidence="3" id="KW-1185">Reference proteome</keyword>
<dbReference type="AlphaFoldDB" id="A0A1W2ETF2"/>
<evidence type="ECO:0000313" key="2">
    <source>
        <dbReference type="EMBL" id="SMD12862.1"/>
    </source>
</evidence>
<dbReference type="Pfam" id="PF02492">
    <property type="entry name" value="cobW"/>
    <property type="match status" value="1"/>
</dbReference>
<dbReference type="PANTHER" id="PTHR13748">
    <property type="entry name" value="COBW-RELATED"/>
    <property type="match status" value="1"/>
</dbReference>
<dbReference type="Proteomes" id="UP000192418">
    <property type="component" value="Unassembled WGS sequence"/>
</dbReference>
<organism evidence="2 3">
    <name type="scientific">Desulfocicer vacuolatum DSM 3385</name>
    <dbReference type="NCBI Taxonomy" id="1121400"/>
    <lineage>
        <taxon>Bacteria</taxon>
        <taxon>Pseudomonadati</taxon>
        <taxon>Thermodesulfobacteriota</taxon>
        <taxon>Desulfobacteria</taxon>
        <taxon>Desulfobacterales</taxon>
        <taxon>Desulfobacteraceae</taxon>
        <taxon>Desulfocicer</taxon>
    </lineage>
</organism>
<evidence type="ECO:0000259" key="1">
    <source>
        <dbReference type="Pfam" id="PF02492"/>
    </source>
</evidence>
<dbReference type="CDD" id="cd03112">
    <property type="entry name" value="CobW-like"/>
    <property type="match status" value="1"/>
</dbReference>
<dbReference type="EMBL" id="FWXY01000043">
    <property type="protein sequence ID" value="SMD12862.1"/>
    <property type="molecule type" value="Genomic_DNA"/>
</dbReference>
<dbReference type="RefSeq" id="WP_170923933.1">
    <property type="nucleotide sequence ID" value="NZ_FWXY01000043.1"/>
</dbReference>
<dbReference type="STRING" id="1121400.SAMN02746065_1438"/>
<accession>A0A1W2ETF2</accession>
<dbReference type="SUPFAM" id="SSF52540">
    <property type="entry name" value="P-loop containing nucleoside triphosphate hydrolases"/>
    <property type="match status" value="1"/>
</dbReference>
<evidence type="ECO:0000313" key="3">
    <source>
        <dbReference type="Proteomes" id="UP000192418"/>
    </source>
</evidence>
<sequence length="338" mass="38189">MSKTDVFLITGFLGSGKTTFLNRIIDAFPKDRKLMILMNEFGEIGIDGTLVEHEDVDMLEISKGSIFCVCVKTDFIKGLMEIVRTIRPDTLLIEATGVANPADLKRDLKLPIFKDRFEMKEQFCIVDAPNFQDAYDTFSSVEKQIESSSLFIINKIDLTTGDTVSTVKELISRHHPDPKFMETSYAKVPLDGFLHLTSPEEEEMIIEPGEFMSGSELDKAIQTLLNNPFAVTTPPDRLISAVYTWDASADLKAFKEITHHFPKGIVRAKGYLGKKDDIRLFNRVMDKDDFTRVEYTEKLSELIHKLIFIGSPEAMQEMETVSAEIPFLNLLSTHDAMA</sequence>
<dbReference type="GO" id="GO:0005737">
    <property type="term" value="C:cytoplasm"/>
    <property type="evidence" value="ECO:0007669"/>
    <property type="project" value="TreeGrafter"/>
</dbReference>
<feature type="domain" description="CobW/HypB/UreG nucleotide-binding" evidence="1">
    <location>
        <begin position="6"/>
        <end position="180"/>
    </location>
</feature>
<dbReference type="InterPro" id="IPR003495">
    <property type="entry name" value="CobW/HypB/UreG_nucleotide-bd"/>
</dbReference>
<proteinExistence type="predicted"/>
<dbReference type="PANTHER" id="PTHR13748:SF62">
    <property type="entry name" value="COBW DOMAIN-CONTAINING PROTEIN"/>
    <property type="match status" value="1"/>
</dbReference>
<dbReference type="InterPro" id="IPR027417">
    <property type="entry name" value="P-loop_NTPase"/>
</dbReference>
<name>A0A1W2ETF2_9BACT</name>